<name>A0A2V1IPE3_9BACT</name>
<evidence type="ECO:0000313" key="2">
    <source>
        <dbReference type="Proteomes" id="UP000244905"/>
    </source>
</evidence>
<keyword evidence="2" id="KW-1185">Reference proteome</keyword>
<evidence type="ECO:0000313" key="1">
    <source>
        <dbReference type="EMBL" id="PWB02858.1"/>
    </source>
</evidence>
<sequence>MERRRKTDNNISEKLARGMEVAVEKCLLDKVVKGQTVVYAHDDGTVYTMSAKDALDHFLAEAVKEISRN</sequence>
<comment type="caution">
    <text evidence="1">The sequence shown here is derived from an EMBL/GenBank/DDBJ whole genome shotgun (WGS) entry which is preliminary data.</text>
</comment>
<organism evidence="1 2">
    <name type="scientific">Duncaniella muris</name>
    <dbReference type="NCBI Taxonomy" id="2094150"/>
    <lineage>
        <taxon>Bacteria</taxon>
        <taxon>Pseudomonadati</taxon>
        <taxon>Bacteroidota</taxon>
        <taxon>Bacteroidia</taxon>
        <taxon>Bacteroidales</taxon>
        <taxon>Muribaculaceae</taxon>
        <taxon>Duncaniella</taxon>
    </lineage>
</organism>
<dbReference type="Proteomes" id="UP000244905">
    <property type="component" value="Unassembled WGS sequence"/>
</dbReference>
<accession>A0A2V1IPE3</accession>
<protein>
    <submittedName>
        <fullName evidence="1">Uncharacterized protein</fullName>
    </submittedName>
</protein>
<dbReference type="RefSeq" id="WP_107031923.1">
    <property type="nucleotide sequence ID" value="NZ_CAJSYL010000034.1"/>
</dbReference>
<dbReference type="GeneID" id="82525771"/>
<proteinExistence type="predicted"/>
<reference evidence="2" key="1">
    <citation type="submission" date="2018-02" db="EMBL/GenBank/DDBJ databases">
        <authorList>
            <person name="Clavel T."/>
            <person name="Strowig T."/>
        </authorList>
    </citation>
    <scope>NUCLEOTIDE SEQUENCE [LARGE SCALE GENOMIC DNA]</scope>
    <source>
        <strain evidence="2">DSM 103720</strain>
    </source>
</reference>
<dbReference type="AlphaFoldDB" id="A0A2V1IPE3"/>
<dbReference type="EMBL" id="PUEC01000009">
    <property type="protein sequence ID" value="PWB02858.1"/>
    <property type="molecule type" value="Genomic_DNA"/>
</dbReference>
<gene>
    <name evidence="1" type="ORF">C5O23_05370</name>
</gene>